<dbReference type="GO" id="GO:0004807">
    <property type="term" value="F:triose-phosphate isomerase activity"/>
    <property type="evidence" value="ECO:0007669"/>
    <property type="project" value="UniProtKB-EC"/>
</dbReference>
<comment type="subcellular location">
    <subcellularLocation>
        <location evidence="3">Cytoplasm</location>
    </subcellularLocation>
</comment>
<dbReference type="PROSITE" id="PS51440">
    <property type="entry name" value="TIM_2"/>
    <property type="match status" value="1"/>
</dbReference>
<evidence type="ECO:0000256" key="2">
    <source>
        <dbReference type="ARBA" id="ARBA00023235"/>
    </source>
</evidence>
<dbReference type="PANTHER" id="PTHR21139">
    <property type="entry name" value="TRIOSEPHOSPHATE ISOMERASE"/>
    <property type="match status" value="1"/>
</dbReference>
<evidence type="ECO:0000256" key="1">
    <source>
        <dbReference type="ARBA" id="ARBA00007422"/>
    </source>
</evidence>
<comment type="similarity">
    <text evidence="1 3">Belongs to the triosephosphate isomerase family.</text>
</comment>
<evidence type="ECO:0000256" key="3">
    <source>
        <dbReference type="RuleBase" id="RU363013"/>
    </source>
</evidence>
<dbReference type="InterPro" id="IPR035990">
    <property type="entry name" value="TIM_sf"/>
</dbReference>
<dbReference type="GO" id="GO:0019563">
    <property type="term" value="P:glycerol catabolic process"/>
    <property type="evidence" value="ECO:0007669"/>
    <property type="project" value="TreeGrafter"/>
</dbReference>
<organism evidence="4 5">
    <name type="scientific">candidate division CPR3 bacterium 4484_211</name>
    <dbReference type="NCBI Taxonomy" id="1968527"/>
    <lineage>
        <taxon>Bacteria</taxon>
        <taxon>Bacteria division CPR3</taxon>
    </lineage>
</organism>
<dbReference type="SUPFAM" id="SSF51351">
    <property type="entry name" value="Triosephosphate isomerase (TIM)"/>
    <property type="match status" value="1"/>
</dbReference>
<comment type="pathway">
    <text evidence="3">Carbohydrate biosynthesis; gluconeogenesis.</text>
</comment>
<dbReference type="UniPathway" id="UPA00109">
    <property type="reaction ID" value="UER00189"/>
</dbReference>
<dbReference type="Gene3D" id="3.20.20.70">
    <property type="entry name" value="Aldolase class I"/>
    <property type="match status" value="1"/>
</dbReference>
<dbReference type="STRING" id="1968527.B5M47_01465"/>
<dbReference type="Proteomes" id="UP000192520">
    <property type="component" value="Unassembled WGS sequence"/>
</dbReference>
<comment type="subunit">
    <text evidence="3">Homodimer.</text>
</comment>
<evidence type="ECO:0000313" key="5">
    <source>
        <dbReference type="Proteomes" id="UP000192520"/>
    </source>
</evidence>
<comment type="caution">
    <text evidence="4">The sequence shown here is derived from an EMBL/GenBank/DDBJ whole genome shotgun (WGS) entry which is preliminary data.</text>
</comment>
<dbReference type="InterPro" id="IPR000652">
    <property type="entry name" value="Triosephosphate_isomerase"/>
</dbReference>
<dbReference type="GO" id="GO:0046166">
    <property type="term" value="P:glyceraldehyde-3-phosphate biosynthetic process"/>
    <property type="evidence" value="ECO:0007669"/>
    <property type="project" value="TreeGrafter"/>
</dbReference>
<dbReference type="Pfam" id="PF00121">
    <property type="entry name" value="TIM"/>
    <property type="match status" value="1"/>
</dbReference>
<reference evidence="5" key="1">
    <citation type="submission" date="2017-03" db="EMBL/GenBank/DDBJ databases">
        <title>Novel pathways for hydrocarbon cycling and metabolic interdependencies in hydrothermal sediment communities.</title>
        <authorList>
            <person name="Dombrowski N."/>
            <person name="Seitz K."/>
            <person name="Teske A."/>
            <person name="Baker B."/>
        </authorList>
    </citation>
    <scope>NUCLEOTIDE SEQUENCE [LARGE SCALE GENOMIC DNA]</scope>
</reference>
<comment type="catalytic activity">
    <reaction evidence="3">
        <text>D-glyceraldehyde 3-phosphate = dihydroxyacetone phosphate</text>
        <dbReference type="Rhea" id="RHEA:18585"/>
        <dbReference type="ChEBI" id="CHEBI:57642"/>
        <dbReference type="ChEBI" id="CHEBI:59776"/>
        <dbReference type="EC" id="5.3.1.1"/>
    </reaction>
</comment>
<dbReference type="GO" id="GO:0006096">
    <property type="term" value="P:glycolytic process"/>
    <property type="evidence" value="ECO:0007669"/>
    <property type="project" value="UniProtKB-UniPathway"/>
</dbReference>
<protein>
    <recommendedName>
        <fullName evidence="3">Triosephosphate isomerase</fullName>
        <ecNumber evidence="3">5.3.1.1</ecNumber>
    </recommendedName>
</protein>
<keyword evidence="3" id="KW-0324">Glycolysis</keyword>
<dbReference type="CDD" id="cd00311">
    <property type="entry name" value="TIM"/>
    <property type="match status" value="1"/>
</dbReference>
<name>A0A1W9NYI2_UNCC3</name>
<keyword evidence="2 3" id="KW-0413">Isomerase</keyword>
<keyword evidence="3" id="KW-0312">Gluconeogenesis</keyword>
<keyword evidence="3" id="KW-0963">Cytoplasm</keyword>
<dbReference type="AlphaFoldDB" id="A0A1W9NYI2"/>
<proteinExistence type="inferred from homology"/>
<gene>
    <name evidence="4" type="ORF">B5M47_01465</name>
</gene>
<accession>A0A1W9NYI2</accession>
<dbReference type="PANTHER" id="PTHR21139:SF42">
    <property type="entry name" value="TRIOSEPHOSPHATE ISOMERASE"/>
    <property type="match status" value="1"/>
</dbReference>
<dbReference type="EC" id="5.3.1.1" evidence="3"/>
<comment type="pathway">
    <text evidence="3">Carbohydrate degradation; glycolysis; D-glyceraldehyde 3-phosphate from glycerone phosphate: step 1/1.</text>
</comment>
<dbReference type="GO" id="GO:0006094">
    <property type="term" value="P:gluconeogenesis"/>
    <property type="evidence" value="ECO:0007669"/>
    <property type="project" value="UniProtKB-UniPathway"/>
</dbReference>
<dbReference type="GO" id="GO:0005829">
    <property type="term" value="C:cytosol"/>
    <property type="evidence" value="ECO:0007669"/>
    <property type="project" value="TreeGrafter"/>
</dbReference>
<dbReference type="EMBL" id="MZGJ01000006">
    <property type="protein sequence ID" value="OQX51206.1"/>
    <property type="molecule type" value="Genomic_DNA"/>
</dbReference>
<sequence length="227" mass="25189">MLVIANWKLHFDYQEARKWVQNFAGSVKGTGLPEVVIAPSFLLVPALKKELAARDLKVKIGAQTVSSFEQGSYTGEVSARQLSEWVNYVIIGHSERRKYFGETDKDVVEKVRRALRHQITPVICVSELSQVDCLVREDFKNKNLVVAYEPLFAIGSGRPDTPQNISLVVDKICDRLERRVRVLYGGSVSADNAAGILKQGNVDGFLVGRASLDPVGFAELVKTLVRC</sequence>
<evidence type="ECO:0000313" key="4">
    <source>
        <dbReference type="EMBL" id="OQX51206.1"/>
    </source>
</evidence>
<dbReference type="InterPro" id="IPR013785">
    <property type="entry name" value="Aldolase_TIM"/>
</dbReference>
<dbReference type="UniPathway" id="UPA00138"/>